<dbReference type="GO" id="GO:0008408">
    <property type="term" value="F:3'-5' exonuclease activity"/>
    <property type="evidence" value="ECO:0007669"/>
    <property type="project" value="TreeGrafter"/>
</dbReference>
<dbReference type="InterPro" id="IPR036397">
    <property type="entry name" value="RNaseH_sf"/>
</dbReference>
<dbReference type="AlphaFoldDB" id="A0A1B0C168"/>
<evidence type="ECO:0000259" key="3">
    <source>
        <dbReference type="SMART" id="SM00479"/>
    </source>
</evidence>
<evidence type="ECO:0000256" key="2">
    <source>
        <dbReference type="ARBA" id="ARBA00022801"/>
    </source>
</evidence>
<name>A0A1B0C168_9MUSC</name>
<dbReference type="VEuPathDB" id="VectorBase:GPPI046396"/>
<evidence type="ECO:0000313" key="5">
    <source>
        <dbReference type="Proteomes" id="UP000092460"/>
    </source>
</evidence>
<dbReference type="SMART" id="SM00479">
    <property type="entry name" value="EXOIII"/>
    <property type="match status" value="1"/>
</dbReference>
<organism evidence="4 5">
    <name type="scientific">Glossina palpalis gambiensis</name>
    <dbReference type="NCBI Taxonomy" id="67801"/>
    <lineage>
        <taxon>Eukaryota</taxon>
        <taxon>Metazoa</taxon>
        <taxon>Ecdysozoa</taxon>
        <taxon>Arthropoda</taxon>
        <taxon>Hexapoda</taxon>
        <taxon>Insecta</taxon>
        <taxon>Pterygota</taxon>
        <taxon>Neoptera</taxon>
        <taxon>Endopterygota</taxon>
        <taxon>Diptera</taxon>
        <taxon>Brachycera</taxon>
        <taxon>Muscomorpha</taxon>
        <taxon>Hippoboscoidea</taxon>
        <taxon>Glossinidae</taxon>
        <taxon>Glossina</taxon>
    </lineage>
</organism>
<evidence type="ECO:0000313" key="4">
    <source>
        <dbReference type="EnsemblMetazoa" id="GPPI046396-PA"/>
    </source>
</evidence>
<dbReference type="PANTHER" id="PTHR30231">
    <property type="entry name" value="DNA POLYMERASE III SUBUNIT EPSILON"/>
    <property type="match status" value="1"/>
</dbReference>
<dbReference type="GO" id="GO:0005829">
    <property type="term" value="C:cytosol"/>
    <property type="evidence" value="ECO:0007669"/>
    <property type="project" value="TreeGrafter"/>
</dbReference>
<proteinExistence type="inferred from homology"/>
<dbReference type="Gene3D" id="3.30.420.10">
    <property type="entry name" value="Ribonuclease H-like superfamily/Ribonuclease H"/>
    <property type="match status" value="1"/>
</dbReference>
<dbReference type="Proteomes" id="UP000092460">
    <property type="component" value="Unassembled WGS sequence"/>
</dbReference>
<dbReference type="InterPro" id="IPR013520">
    <property type="entry name" value="Ribonucl_H"/>
</dbReference>
<dbReference type="PANTHER" id="PTHR30231:SF2">
    <property type="entry name" value="RIBONUCLEASE T"/>
    <property type="match status" value="1"/>
</dbReference>
<accession>A0A1B0C168</accession>
<dbReference type="EnsemblMetazoa" id="GPPI046396-RA">
    <property type="protein sequence ID" value="GPPI046396-PA"/>
    <property type="gene ID" value="GPPI046396"/>
</dbReference>
<reference evidence="5" key="1">
    <citation type="submission" date="2015-01" db="EMBL/GenBank/DDBJ databases">
        <authorList>
            <person name="Aksoy S."/>
            <person name="Warren W."/>
            <person name="Wilson R.K."/>
        </authorList>
    </citation>
    <scope>NUCLEOTIDE SEQUENCE [LARGE SCALE GENOMIC DNA]</scope>
    <source>
        <strain evidence="5">IAEA</strain>
    </source>
</reference>
<keyword evidence="1" id="KW-0819">tRNA processing</keyword>
<dbReference type="GO" id="GO:0045004">
    <property type="term" value="P:DNA replication proofreading"/>
    <property type="evidence" value="ECO:0007669"/>
    <property type="project" value="TreeGrafter"/>
</dbReference>
<dbReference type="GO" id="GO:0003676">
    <property type="term" value="F:nucleic acid binding"/>
    <property type="evidence" value="ECO:0007669"/>
    <property type="project" value="InterPro"/>
</dbReference>
<protein>
    <recommendedName>
        <fullName evidence="3">Exonuclease domain-containing protein</fullName>
    </recommendedName>
</protein>
<dbReference type="HAMAP" id="MF_00157">
    <property type="entry name" value="RNase_T"/>
    <property type="match status" value="1"/>
</dbReference>
<dbReference type="InterPro" id="IPR005987">
    <property type="entry name" value="RNase_T"/>
</dbReference>
<dbReference type="EMBL" id="JXJN01023885">
    <property type="status" value="NOT_ANNOTATED_CDS"/>
    <property type="molecule type" value="Genomic_DNA"/>
</dbReference>
<reference evidence="4" key="2">
    <citation type="submission" date="2020-05" db="UniProtKB">
        <authorList>
            <consortium name="EnsemblMetazoa"/>
        </authorList>
    </citation>
    <scope>IDENTIFICATION</scope>
    <source>
        <strain evidence="4">IAEA</strain>
    </source>
</reference>
<evidence type="ECO:0000256" key="1">
    <source>
        <dbReference type="ARBA" id="ARBA00022694"/>
    </source>
</evidence>
<dbReference type="SUPFAM" id="SSF53098">
    <property type="entry name" value="Ribonuclease H-like"/>
    <property type="match status" value="1"/>
</dbReference>
<dbReference type="InterPro" id="IPR012337">
    <property type="entry name" value="RNaseH-like_sf"/>
</dbReference>
<feature type="domain" description="Exonuclease" evidence="3">
    <location>
        <begin position="5"/>
        <end position="158"/>
    </location>
</feature>
<dbReference type="Pfam" id="PF00929">
    <property type="entry name" value="RNase_T"/>
    <property type="match status" value="1"/>
</dbReference>
<keyword evidence="2" id="KW-0378">Hydrolase</keyword>
<keyword evidence="5" id="KW-1185">Reference proteome</keyword>
<sequence>MDYDGWLVIDQKLHFHIIPFPGLNIEKSALAFNKIDPYNPFRIAIKEREALKKIFQTVRQGIKIQSCNKAIVVAHNAAFDHSFLMAATKRSLLKYNPFHLFSTFDTATLSGLVLGQTVLAKACATAGIRFDSNAAHSALYDTEITAKLFCEIVNRWKRLGIADFNALLISGTNSPFLCI</sequence>
<dbReference type="GO" id="GO:0004540">
    <property type="term" value="F:RNA nuclease activity"/>
    <property type="evidence" value="ECO:0007669"/>
    <property type="project" value="InterPro"/>
</dbReference>
<dbReference type="GO" id="GO:0008033">
    <property type="term" value="P:tRNA processing"/>
    <property type="evidence" value="ECO:0007669"/>
    <property type="project" value="UniProtKB-KW"/>
</dbReference>